<comment type="function">
    <text evidence="1 6">Required for the transposition of the insertion element.</text>
</comment>
<evidence type="ECO:0000313" key="7">
    <source>
        <dbReference type="EMBL" id="SEO71180.1"/>
    </source>
</evidence>
<dbReference type="EMBL" id="FOCV01000022">
    <property type="protein sequence ID" value="SEO71180.1"/>
    <property type="molecule type" value="Genomic_DNA"/>
</dbReference>
<dbReference type="Proteomes" id="UP000198939">
    <property type="component" value="Unassembled WGS sequence"/>
</dbReference>
<evidence type="ECO:0000256" key="1">
    <source>
        <dbReference type="ARBA" id="ARBA00002190"/>
    </source>
</evidence>
<feature type="non-terminal residue" evidence="7">
    <location>
        <position position="98"/>
    </location>
</feature>
<proteinExistence type="inferred from homology"/>
<comment type="similarity">
    <text evidence="2 6">Belongs to the transposase mutator family.</text>
</comment>
<dbReference type="PANTHER" id="PTHR33217:SF7">
    <property type="entry name" value="TRANSPOSASE FOR INSERTION SEQUENCE ELEMENT IS1081"/>
    <property type="match status" value="1"/>
</dbReference>
<evidence type="ECO:0000256" key="2">
    <source>
        <dbReference type="ARBA" id="ARBA00010961"/>
    </source>
</evidence>
<evidence type="ECO:0000256" key="3">
    <source>
        <dbReference type="ARBA" id="ARBA00022578"/>
    </source>
</evidence>
<evidence type="ECO:0000256" key="5">
    <source>
        <dbReference type="ARBA" id="ARBA00023172"/>
    </source>
</evidence>
<keyword evidence="3 6" id="KW-0815">Transposition</keyword>
<keyword evidence="8" id="KW-1185">Reference proteome</keyword>
<dbReference type="InterPro" id="IPR001207">
    <property type="entry name" value="Transposase_mutator"/>
</dbReference>
<name>A0ABY1ARZ3_9HYPH</name>
<keyword evidence="4 6" id="KW-0238">DNA-binding</keyword>
<evidence type="ECO:0000313" key="8">
    <source>
        <dbReference type="Proteomes" id="UP000198939"/>
    </source>
</evidence>
<sequence length="98" mass="10994">MTKTDGKSASAAVKEILLSNPDGLREVIRAVMQEVLEAEMDEALGAGKSERTPDRLGYRSGHYGRTLITRVGKLELRVPQDRSGHFSTELFERYQRSE</sequence>
<reference evidence="7 8" key="1">
    <citation type="submission" date="2016-10" db="EMBL/GenBank/DDBJ databases">
        <authorList>
            <person name="Varghese N."/>
            <person name="Submissions S."/>
        </authorList>
    </citation>
    <scope>NUCLEOTIDE SEQUENCE [LARGE SCALE GENOMIC DNA]</scope>
    <source>
        <strain evidence="7 8">CGMCC 1.7071</strain>
    </source>
</reference>
<evidence type="ECO:0000256" key="6">
    <source>
        <dbReference type="RuleBase" id="RU365089"/>
    </source>
</evidence>
<keyword evidence="6" id="KW-0814">Transposable element</keyword>
<evidence type="ECO:0000256" key="4">
    <source>
        <dbReference type="ARBA" id="ARBA00023125"/>
    </source>
</evidence>
<dbReference type="RefSeq" id="WP_177309872.1">
    <property type="nucleotide sequence ID" value="NZ_FOCV01000022.1"/>
</dbReference>
<keyword evidence="5 6" id="KW-0233">DNA recombination</keyword>
<gene>
    <name evidence="7" type="ORF">SAMN05216228_1022123</name>
</gene>
<comment type="caution">
    <text evidence="7">The sequence shown here is derived from an EMBL/GenBank/DDBJ whole genome shotgun (WGS) entry which is preliminary data.</text>
</comment>
<accession>A0ABY1ARZ3</accession>
<dbReference type="PANTHER" id="PTHR33217">
    <property type="entry name" value="TRANSPOSASE FOR INSERTION SEQUENCE ELEMENT IS1081"/>
    <property type="match status" value="1"/>
</dbReference>
<dbReference type="Pfam" id="PF00872">
    <property type="entry name" value="Transposase_mut"/>
    <property type="match status" value="1"/>
</dbReference>
<protein>
    <recommendedName>
        <fullName evidence="6">Mutator family transposase</fullName>
    </recommendedName>
</protein>
<organism evidence="7 8">
    <name type="scientific">Rhizobium tibeticum</name>
    <dbReference type="NCBI Taxonomy" id="501024"/>
    <lineage>
        <taxon>Bacteria</taxon>
        <taxon>Pseudomonadati</taxon>
        <taxon>Pseudomonadota</taxon>
        <taxon>Alphaproteobacteria</taxon>
        <taxon>Hyphomicrobiales</taxon>
        <taxon>Rhizobiaceae</taxon>
        <taxon>Rhizobium/Agrobacterium group</taxon>
        <taxon>Rhizobium</taxon>
    </lineage>
</organism>